<organism evidence="1 2">
    <name type="scientific">Seongchinamella sediminis</name>
    <dbReference type="NCBI Taxonomy" id="2283635"/>
    <lineage>
        <taxon>Bacteria</taxon>
        <taxon>Pseudomonadati</taxon>
        <taxon>Pseudomonadota</taxon>
        <taxon>Gammaproteobacteria</taxon>
        <taxon>Cellvibrionales</taxon>
        <taxon>Halieaceae</taxon>
        <taxon>Seongchinamella</taxon>
    </lineage>
</organism>
<comment type="caution">
    <text evidence="1">The sequence shown here is derived from an EMBL/GenBank/DDBJ whole genome shotgun (WGS) entry which is preliminary data.</text>
</comment>
<keyword evidence="2" id="KW-1185">Reference proteome</keyword>
<dbReference type="OrthoDB" id="6167888at2"/>
<name>A0A3L7DX93_9GAMM</name>
<reference evidence="1 2" key="1">
    <citation type="submission" date="2018-07" db="EMBL/GenBank/DDBJ databases">
        <title>Halioglobus sp. genome submission.</title>
        <authorList>
            <person name="Ye M.-Q."/>
            <person name="Du Z.-J."/>
        </authorList>
    </citation>
    <scope>NUCLEOTIDE SEQUENCE [LARGE SCALE GENOMIC DNA]</scope>
    <source>
        <strain evidence="1 2">U0301</strain>
    </source>
</reference>
<dbReference type="Proteomes" id="UP000265509">
    <property type="component" value="Unassembled WGS sequence"/>
</dbReference>
<accession>A0A3L7DX93</accession>
<protein>
    <submittedName>
        <fullName evidence="1">Uncharacterized protein</fullName>
    </submittedName>
</protein>
<sequence length="123" mass="14447">MKLDQSLNLVPVKKPDQQNPIVLRRERLLKSINRQLDLVQKYRMGEKTTRVWFWIDEEGNYFLPIKYGKHVLELGKGKFSIQCSSLNDVENSLESVKSFVMKGEFDQVLTKGSREIRKKFGKE</sequence>
<evidence type="ECO:0000313" key="1">
    <source>
        <dbReference type="EMBL" id="RLQ20873.1"/>
    </source>
</evidence>
<proteinExistence type="predicted"/>
<evidence type="ECO:0000313" key="2">
    <source>
        <dbReference type="Proteomes" id="UP000265509"/>
    </source>
</evidence>
<dbReference type="AlphaFoldDB" id="A0A3L7DX93"/>
<gene>
    <name evidence="1" type="ORF">DWB85_15005</name>
</gene>
<dbReference type="EMBL" id="QRAN01000018">
    <property type="protein sequence ID" value="RLQ20873.1"/>
    <property type="molecule type" value="Genomic_DNA"/>
</dbReference>
<dbReference type="RefSeq" id="WP_117956284.1">
    <property type="nucleotide sequence ID" value="NZ_QRAN01000018.1"/>
</dbReference>